<dbReference type="Proteomes" id="UP000005013">
    <property type="component" value="Chromosome"/>
</dbReference>
<protein>
    <submittedName>
        <fullName evidence="2">Outer membrane protein HofH, putative signal peptide</fullName>
    </submittedName>
</protein>
<feature type="chain" id="PRO_5003625914" evidence="1">
    <location>
        <begin position="26"/>
        <end position="476"/>
    </location>
</feature>
<keyword evidence="1" id="KW-0732">Signal</keyword>
<dbReference type="Pfam" id="PF02521">
    <property type="entry name" value="HP_OMP_2"/>
    <property type="match status" value="1"/>
</dbReference>
<name>I0EUR0_HELCM</name>
<dbReference type="InterPro" id="IPR003678">
    <property type="entry name" value="Put_OMP"/>
</dbReference>
<dbReference type="EMBL" id="CP003481">
    <property type="protein sequence ID" value="AFI06679.1"/>
    <property type="molecule type" value="Genomic_DNA"/>
</dbReference>
<organism evidence="2 3">
    <name type="scientific">Helicobacter cetorum (strain ATCC BAA-540 / CCUG 52418 / MIT 99-5656)</name>
    <dbReference type="NCBI Taxonomy" id="1163745"/>
    <lineage>
        <taxon>Bacteria</taxon>
        <taxon>Pseudomonadati</taxon>
        <taxon>Campylobacterota</taxon>
        <taxon>Epsilonproteobacteria</taxon>
        <taxon>Campylobacterales</taxon>
        <taxon>Helicobacteraceae</taxon>
        <taxon>Helicobacter</taxon>
    </lineage>
</organism>
<keyword evidence="3" id="KW-1185">Reference proteome</keyword>
<dbReference type="HOGENOM" id="CLU_034831_0_0_7"/>
<dbReference type="RefSeq" id="WP_014660139.1">
    <property type="nucleotide sequence ID" value="NC_017735.1"/>
</dbReference>
<proteinExistence type="predicted"/>
<sequence>MKKGIANVFLTTFGALLSFSTSLQGFDVKLNGFIDQSSTIGFNQDKINSERGVYPTPQYATIAGYLGVDFSLLPKKVSDHVLKGKIGGLIGSIIYDGTSKFKDGSIAYNLFGYYDGFMGGYTNILQTDSPAIENQKRNRDVRNYVFNNAYLEYRYKNYFEIKAGRYQSTMPYRSAQTQGFQVSGEYKHTRLTWFSSFGRAFAYGSFLMDWYAARTTYSGGYTKNNQGGYDKHGKKVLYGTHALQATYKHQHLALEGFYYFSPQIFNAPGVKIGWDTNPNFDGVGFRSNTTITGFFPFYYPWMIVNSSGKPVYKYDTPATKNGQNLIIRQRFDFNNYNVSIAFYKVFRNANGWVGNMGNPSGVMMGNNSMYAGYTGTALKRNATTILISCGGTHFAKKFTWKFATQYSTAVVSWEARAMISLGYKFSNALSANIDLVYYGIHTNKGFKAGENGPVAKDFPALYSDRSALYTSLVASF</sequence>
<accession>I0EUR0</accession>
<dbReference type="KEGG" id="hcm:HCD_08485"/>
<evidence type="ECO:0000313" key="2">
    <source>
        <dbReference type="EMBL" id="AFI06679.1"/>
    </source>
</evidence>
<feature type="signal peptide" evidence="1">
    <location>
        <begin position="1"/>
        <end position="25"/>
    </location>
</feature>
<dbReference type="PATRIC" id="fig|1163745.3.peg.1803"/>
<reference evidence="2 3" key="1">
    <citation type="journal article" date="2013" name="PLoS ONE">
        <title>Sequence Divergence and Conservation in Genomes ofHelicobacter cetorum Strains from a Dolphin and a Whale.</title>
        <authorList>
            <person name="Kersulyte D."/>
            <person name="Rossi M."/>
            <person name="Berg D.E."/>
        </authorList>
    </citation>
    <scope>NUCLEOTIDE SEQUENCE [LARGE SCALE GENOMIC DNA]</scope>
    <source>
        <strain evidence="2 3">MIT 99-5656</strain>
    </source>
</reference>
<dbReference type="AlphaFoldDB" id="I0EUR0"/>
<gene>
    <name evidence="2" type="ordered locus">HCD_08485</name>
</gene>
<evidence type="ECO:0000256" key="1">
    <source>
        <dbReference type="SAM" id="SignalP"/>
    </source>
</evidence>
<dbReference type="OrthoDB" id="5328533at2"/>
<evidence type="ECO:0000313" key="3">
    <source>
        <dbReference type="Proteomes" id="UP000005013"/>
    </source>
</evidence>